<dbReference type="EMBL" id="AVCJ01000002">
    <property type="protein sequence ID" value="KFL37576.1"/>
    <property type="molecule type" value="Genomic_DNA"/>
</dbReference>
<name>A0A087ML23_9GAMM</name>
<accession>A0A087ML23</accession>
<protein>
    <submittedName>
        <fullName evidence="1">Uncharacterized protein</fullName>
    </submittedName>
</protein>
<gene>
    <name evidence="1" type="ORF">N788_09315</name>
</gene>
<reference evidence="2" key="1">
    <citation type="submission" date="2013-08" db="EMBL/GenBank/DDBJ databases">
        <title>Genome sequencing of Arenimonas donghaensis.</title>
        <authorList>
            <person name="Chen F."/>
            <person name="Wang G."/>
        </authorList>
    </citation>
    <scope>NUCLEOTIDE SEQUENCE [LARGE SCALE GENOMIC DNA]</scope>
    <source>
        <strain evidence="2">HO3-R19</strain>
    </source>
</reference>
<organism evidence="1 2">
    <name type="scientific">Arenimonas donghaensis DSM 18148 = HO3-R19</name>
    <dbReference type="NCBI Taxonomy" id="1121014"/>
    <lineage>
        <taxon>Bacteria</taxon>
        <taxon>Pseudomonadati</taxon>
        <taxon>Pseudomonadota</taxon>
        <taxon>Gammaproteobacteria</taxon>
        <taxon>Lysobacterales</taxon>
        <taxon>Lysobacteraceae</taxon>
        <taxon>Arenimonas</taxon>
    </lineage>
</organism>
<comment type="caution">
    <text evidence="1">The sequence shown here is derived from an EMBL/GenBank/DDBJ whole genome shotgun (WGS) entry which is preliminary data.</text>
</comment>
<reference evidence="1 2" key="2">
    <citation type="journal article" date="2015" name="Stand. Genomic Sci.">
        <title>High quality draft genomic sequence of Arenimonas donghaensis DSM 18148(T).</title>
        <authorList>
            <person name="Chen F."/>
            <person name="Wang H."/>
            <person name="Cao Y."/>
            <person name="Li X."/>
            <person name="Wang G."/>
        </authorList>
    </citation>
    <scope>NUCLEOTIDE SEQUENCE [LARGE SCALE GENOMIC DNA]</scope>
    <source>
        <strain evidence="1 2">HO3-R19</strain>
    </source>
</reference>
<evidence type="ECO:0000313" key="2">
    <source>
        <dbReference type="Proteomes" id="UP000029085"/>
    </source>
</evidence>
<sequence>MRIAPNYLGLILVDIDGSAPAGKRADQIDLIGSASLEQRTRNGITEGLSC</sequence>
<proteinExistence type="predicted"/>
<keyword evidence="2" id="KW-1185">Reference proteome</keyword>
<dbReference type="Proteomes" id="UP000029085">
    <property type="component" value="Unassembled WGS sequence"/>
</dbReference>
<evidence type="ECO:0000313" key="1">
    <source>
        <dbReference type="EMBL" id="KFL37576.1"/>
    </source>
</evidence>
<dbReference type="AlphaFoldDB" id="A0A087ML23"/>